<dbReference type="InterPro" id="IPR003879">
    <property type="entry name" value="Butyrophylin_SPRY"/>
</dbReference>
<feature type="compositionally biased region" description="Basic and acidic residues" evidence="3">
    <location>
        <begin position="285"/>
        <end position="307"/>
    </location>
</feature>
<dbReference type="InterPro" id="IPR003877">
    <property type="entry name" value="SPRY_dom"/>
</dbReference>
<feature type="compositionally biased region" description="Basic and acidic residues" evidence="3">
    <location>
        <begin position="165"/>
        <end position="177"/>
    </location>
</feature>
<feature type="compositionally biased region" description="Basic and acidic residues" evidence="3">
    <location>
        <begin position="502"/>
        <end position="532"/>
    </location>
</feature>
<feature type="compositionally biased region" description="Acidic residues" evidence="3">
    <location>
        <begin position="929"/>
        <end position="939"/>
    </location>
</feature>
<feature type="compositionally biased region" description="Basic and acidic residues" evidence="3">
    <location>
        <begin position="960"/>
        <end position="972"/>
    </location>
</feature>
<feature type="compositionally biased region" description="Basic and acidic residues" evidence="3">
    <location>
        <begin position="691"/>
        <end position="703"/>
    </location>
</feature>
<feature type="coiled-coil region" evidence="2">
    <location>
        <begin position="1188"/>
        <end position="1222"/>
    </location>
</feature>
<dbReference type="Gene3D" id="3.30.160.60">
    <property type="entry name" value="Classic Zinc Finger"/>
    <property type="match status" value="1"/>
</dbReference>
<reference evidence="6" key="1">
    <citation type="submission" date="2025-08" db="UniProtKB">
        <authorList>
            <consortium name="Ensembl"/>
        </authorList>
    </citation>
    <scope>IDENTIFICATION</scope>
</reference>
<evidence type="ECO:0000259" key="5">
    <source>
        <dbReference type="PROSITE" id="PS50853"/>
    </source>
</evidence>
<feature type="compositionally biased region" description="Low complexity" evidence="3">
    <location>
        <begin position="140"/>
        <end position="151"/>
    </location>
</feature>
<dbReference type="SUPFAM" id="SSF57845">
    <property type="entry name" value="B-box zinc-binding domain"/>
    <property type="match status" value="1"/>
</dbReference>
<dbReference type="InterPro" id="IPR036116">
    <property type="entry name" value="FN3_sf"/>
</dbReference>
<evidence type="ECO:0000256" key="2">
    <source>
        <dbReference type="SAM" id="Coils"/>
    </source>
</evidence>
<feature type="compositionally biased region" description="Basic and acidic residues" evidence="3">
    <location>
        <begin position="449"/>
        <end position="459"/>
    </location>
</feature>
<dbReference type="InterPro" id="IPR013320">
    <property type="entry name" value="ConA-like_dom_sf"/>
</dbReference>
<dbReference type="Ensembl" id="ENSFHET00000007930.1">
    <property type="protein sequence ID" value="ENSFHEP00000004980.1"/>
    <property type="gene ID" value="ENSFHEG00000005975.1"/>
</dbReference>
<dbReference type="PANTHER" id="PTHR24099">
    <property type="entry name" value="E3 UBIQUITIN-PROTEIN LIGASE TRIM36-RELATED"/>
    <property type="match status" value="1"/>
</dbReference>
<feature type="region of interest" description="Disordered" evidence="3">
    <location>
        <begin position="122"/>
        <end position="177"/>
    </location>
</feature>
<protein>
    <submittedName>
        <fullName evidence="6">Cardiomyopathy associated 5</fullName>
    </submittedName>
</protein>
<feature type="domain" description="Fibronectin type-III" evidence="5">
    <location>
        <begin position="1289"/>
        <end position="1381"/>
    </location>
</feature>
<feature type="region of interest" description="Disordered" evidence="3">
    <location>
        <begin position="204"/>
        <end position="262"/>
    </location>
</feature>
<feature type="coiled-coil region" evidence="2">
    <location>
        <begin position="1135"/>
        <end position="1162"/>
    </location>
</feature>
<keyword evidence="7" id="KW-1185">Reference proteome</keyword>
<accession>A0A3Q2P093</accession>
<evidence type="ECO:0000256" key="3">
    <source>
        <dbReference type="SAM" id="MobiDB-lite"/>
    </source>
</evidence>
<dbReference type="Proteomes" id="UP000265000">
    <property type="component" value="Unplaced"/>
</dbReference>
<proteinExistence type="predicted"/>
<dbReference type="SMART" id="SM00449">
    <property type="entry name" value="SPRY"/>
    <property type="match status" value="1"/>
</dbReference>
<dbReference type="GeneTree" id="ENSGT00940000159696"/>
<dbReference type="Pfam" id="PF00041">
    <property type="entry name" value="fn3"/>
    <property type="match status" value="1"/>
</dbReference>
<feature type="compositionally biased region" description="Basic and acidic residues" evidence="3">
    <location>
        <begin position="233"/>
        <end position="244"/>
    </location>
</feature>
<feature type="region of interest" description="Disordered" evidence="3">
    <location>
        <begin position="414"/>
        <end position="711"/>
    </location>
</feature>
<feature type="compositionally biased region" description="Low complexity" evidence="3">
    <location>
        <begin position="275"/>
        <end position="284"/>
    </location>
</feature>
<feature type="region of interest" description="Disordered" evidence="3">
    <location>
        <begin position="908"/>
        <end position="972"/>
    </location>
</feature>
<dbReference type="PROSITE" id="PS50188">
    <property type="entry name" value="B302_SPRY"/>
    <property type="match status" value="1"/>
</dbReference>
<feature type="compositionally biased region" description="Basic and acidic residues" evidence="3">
    <location>
        <begin position="344"/>
        <end position="364"/>
    </location>
</feature>
<feature type="compositionally biased region" description="Basic and acidic residues" evidence="3">
    <location>
        <begin position="540"/>
        <end position="576"/>
    </location>
</feature>
<dbReference type="InterPro" id="IPR013783">
    <property type="entry name" value="Ig-like_fold"/>
</dbReference>
<organism evidence="6 7">
    <name type="scientific">Fundulus heteroclitus</name>
    <name type="common">Killifish</name>
    <name type="synonym">Mummichog</name>
    <dbReference type="NCBI Taxonomy" id="8078"/>
    <lineage>
        <taxon>Eukaryota</taxon>
        <taxon>Metazoa</taxon>
        <taxon>Chordata</taxon>
        <taxon>Craniata</taxon>
        <taxon>Vertebrata</taxon>
        <taxon>Euteleostomi</taxon>
        <taxon>Actinopterygii</taxon>
        <taxon>Neopterygii</taxon>
        <taxon>Teleostei</taxon>
        <taxon>Neoteleostei</taxon>
        <taxon>Acanthomorphata</taxon>
        <taxon>Ovalentaria</taxon>
        <taxon>Atherinomorphae</taxon>
        <taxon>Cyprinodontiformes</taxon>
        <taxon>Fundulidae</taxon>
        <taxon>Fundulus</taxon>
    </lineage>
</organism>
<feature type="compositionally biased region" description="Basic and acidic residues" evidence="3">
    <location>
        <begin position="661"/>
        <end position="672"/>
    </location>
</feature>
<evidence type="ECO:0000256" key="1">
    <source>
        <dbReference type="ARBA" id="ARBA00023054"/>
    </source>
</evidence>
<dbReference type="PANTHER" id="PTHR24099:SF7">
    <property type="entry name" value="CARDIOMYOPATHY-ASSOCIATED PROTEIN 5"/>
    <property type="match status" value="1"/>
</dbReference>
<name>A0A3Q2P093_FUNHE</name>
<dbReference type="InterPro" id="IPR003961">
    <property type="entry name" value="FN3_dom"/>
</dbReference>
<dbReference type="GO" id="GO:0005737">
    <property type="term" value="C:cytoplasm"/>
    <property type="evidence" value="ECO:0007669"/>
    <property type="project" value="TreeGrafter"/>
</dbReference>
<feature type="region of interest" description="Disordered" evidence="3">
    <location>
        <begin position="1040"/>
        <end position="1066"/>
    </location>
</feature>
<feature type="coiled-coil region" evidence="2">
    <location>
        <begin position="12"/>
        <end position="48"/>
    </location>
</feature>
<evidence type="ECO:0000259" key="4">
    <source>
        <dbReference type="PROSITE" id="PS50188"/>
    </source>
</evidence>
<keyword evidence="1 2" id="KW-0175">Coiled coil</keyword>
<dbReference type="STRING" id="8078.ENSFHEP00000004980"/>
<feature type="domain" description="Fibronectin type-III" evidence="5">
    <location>
        <begin position="1382"/>
        <end position="1474"/>
    </location>
</feature>
<dbReference type="Pfam" id="PF00622">
    <property type="entry name" value="SPRY"/>
    <property type="match status" value="1"/>
</dbReference>
<dbReference type="CDD" id="cd00063">
    <property type="entry name" value="FN3"/>
    <property type="match status" value="2"/>
</dbReference>
<reference evidence="6" key="2">
    <citation type="submission" date="2025-09" db="UniProtKB">
        <authorList>
            <consortium name="Ensembl"/>
        </authorList>
    </citation>
    <scope>IDENTIFICATION</scope>
</reference>
<feature type="domain" description="B30.2/SPRY" evidence="4">
    <location>
        <begin position="1456"/>
        <end position="1645"/>
    </location>
</feature>
<evidence type="ECO:0000313" key="6">
    <source>
        <dbReference type="Ensembl" id="ENSFHEP00000004980.1"/>
    </source>
</evidence>
<dbReference type="PROSITE" id="PS50853">
    <property type="entry name" value="FN3"/>
    <property type="match status" value="2"/>
</dbReference>
<feature type="compositionally biased region" description="Basic and acidic residues" evidence="3">
    <location>
        <begin position="583"/>
        <end position="596"/>
    </location>
</feature>
<dbReference type="Gene3D" id="2.60.40.10">
    <property type="entry name" value="Immunoglobulins"/>
    <property type="match status" value="2"/>
</dbReference>
<feature type="compositionally biased region" description="Basic and acidic residues" evidence="3">
    <location>
        <begin position="757"/>
        <end position="773"/>
    </location>
</feature>
<dbReference type="SMART" id="SM00060">
    <property type="entry name" value="FN3"/>
    <property type="match status" value="2"/>
</dbReference>
<dbReference type="SUPFAM" id="SSF49899">
    <property type="entry name" value="Concanavalin A-like lectins/glucanases"/>
    <property type="match status" value="1"/>
</dbReference>
<dbReference type="PRINTS" id="PR01407">
    <property type="entry name" value="BUTYPHLNCDUF"/>
</dbReference>
<dbReference type="InterPro" id="IPR043136">
    <property type="entry name" value="B30.2/SPRY_sf"/>
</dbReference>
<feature type="region of interest" description="Disordered" evidence="3">
    <location>
        <begin position="332"/>
        <end position="371"/>
    </location>
</feature>
<dbReference type="SUPFAM" id="SSF49265">
    <property type="entry name" value="Fibronectin type III"/>
    <property type="match status" value="1"/>
</dbReference>
<feature type="region of interest" description="Disordered" evidence="3">
    <location>
        <begin position="275"/>
        <end position="318"/>
    </location>
</feature>
<feature type="region of interest" description="Disordered" evidence="3">
    <location>
        <begin position="755"/>
        <end position="832"/>
    </location>
</feature>
<sequence>KDVTKMEDCESLDSEMTELQALQDEALSQDDEDEVEELHNSLREAVQDHSVKPKLQCLMVDPSFSMVTVQSEDSGITWETASSRCSTPWASEASSTSEAYSMEGSGGAGKITIVFDEDKVVRRRTRSGGRSSRLGDRLSRPSSSRSASALGVERPEMAEVSLPNVKEEKTPTKADLEEIKSKDQQLFSLISEGYEILNIRVPSKLPTVDEEESTDLQDNLSYLDQTPKIRSRNHQDWEQHRDQLDAEQTLDDPESPKDTTAEIDYIEKFTLLDVAMAAEEAPQPQREEETPFPKAQTEERETSREATEDGASASEDSFVFVTDADIVGEHLDEVFYGETSPVEVQKKEGPERTRSRRESQRSMKDGGLALFESEETTLTPIFISPGPPKIIDPILLEEPTAMSFMYSDLYEDAVGDKRRSDEEHSEAESVASEKSYRRRLSDSEEADGYLEKFRLKDETPTVDVQPESAEDRDGGRMVWPQSKFELTGCLIRAEEDEEEETEKTKTDELKTQEVPETTKETQELLTETEEKQPSVLADDVALRDAQEESHQESEPVDHMESKQEHQAAEPVAEKPAEPPQMEIKVDETSLGRDETVPKQSFTETELPCETQREAERMSEQIAATPDTTASTQHESRKQPEPTQLTETPERSWSEEGPPVESKIEAADEKLPLEADVTEPGNAALLSFEPLSESKESSGDKEAPPEDVAPPEAVADCDCAVQTVEEVMEKAAIEEEIQTQAKTDVQEATEAIVLVPEAEGHHKPLIEEPSEESKAAAADQGSTVKTEASGEITEPPEPKPIALDSTDKHQQMQQEETTDCESDNLKQAAETESRTFADDIETCVQDAVNVGDEMILLVPKGQAVEMDIQIDQWSEDIIKEAASPLEPGISSEVQVPVAQVQEAPIVAEKEEELPSNAFDSEALTPGGEAGTEDLETDQDELVLSPLRNFPPQEDLSELQGDDAHAEESGQKADIQEMEGGPEVNLLKEDAAPYLDLHSEDVEQIKEQSETVLDAGEEAMIDLGYEVIGVEDAKGLLESEIQREDEEQEGSHQGPGEKMEAEGEKEEFDEADYEIIDAEEESQARLAAELQGMDWFCNTCGCLLSEEGCRSAEHHGHQVCLVEKAYEDAKETLGGWISELQARSENIEDLVSELELAYNSVESEAAMRAQNEEVVALVMEQYNGMSVSMEEEKKAKLEQLYDKIVSYQENIDSAKTTLETTAREAETDVGLETRNSANDVFRTDRLQTALDATVSLEAGPKGLLVFEDYTKASSSSSNLTRRKGIPVPQRPILQPQERGSASSASVTVYWKVNPGDIIDCFQVYCMEDPQGAVSEEYRVTVKESYCVLEELEPDRKYKVWVMAVNYTGCSLPSERLLFRTAPSVPAIDTERCSVMWDSATLRWRSPKPSPGLSYTLEYCRQYELEGEGLRSISGIKLCEQKVVLQPNENYLFYIKAVNEAGASEQSEAALVSTKGTRFQLLKSSAHPALKLSDDSTTLVFFCFVFSRCPSILGETLPPRGLHYWEAAVSDSPAYRLGVTCSADNLSGSLGENSFSWCLHLKPPRSSLSSRTYQLLHNDAQSSVFVTETPERVGTFLDHQRGRLSFYNARSGQLLATFSQRFSRPCHPALALEQPGSMQVCWVPEVPEFTK</sequence>
<dbReference type="Gene3D" id="2.60.120.920">
    <property type="match status" value="1"/>
</dbReference>
<dbReference type="InterPro" id="IPR050617">
    <property type="entry name" value="E3_ligase_FN3/SPRY"/>
</dbReference>
<evidence type="ECO:0000313" key="7">
    <source>
        <dbReference type="Proteomes" id="UP000265000"/>
    </source>
</evidence>
<dbReference type="InterPro" id="IPR001870">
    <property type="entry name" value="B30.2/SPRY"/>
</dbReference>